<dbReference type="Proteomes" id="UP000036681">
    <property type="component" value="Unplaced"/>
</dbReference>
<feature type="compositionally biased region" description="Basic residues" evidence="1">
    <location>
        <begin position="57"/>
        <end position="67"/>
    </location>
</feature>
<organism evidence="2 3">
    <name type="scientific">Ascaris lumbricoides</name>
    <name type="common">Giant roundworm</name>
    <dbReference type="NCBI Taxonomy" id="6252"/>
    <lineage>
        <taxon>Eukaryota</taxon>
        <taxon>Metazoa</taxon>
        <taxon>Ecdysozoa</taxon>
        <taxon>Nematoda</taxon>
        <taxon>Chromadorea</taxon>
        <taxon>Rhabditida</taxon>
        <taxon>Spirurina</taxon>
        <taxon>Ascaridomorpha</taxon>
        <taxon>Ascaridoidea</taxon>
        <taxon>Ascarididae</taxon>
        <taxon>Ascaris</taxon>
    </lineage>
</organism>
<proteinExistence type="predicted"/>
<feature type="region of interest" description="Disordered" evidence="1">
    <location>
        <begin position="43"/>
        <end position="85"/>
    </location>
</feature>
<name>A0A9J2PYC0_ASCLU</name>
<keyword evidence="2" id="KW-1185">Reference proteome</keyword>
<protein>
    <submittedName>
        <fullName evidence="3">Ovule protein</fullName>
    </submittedName>
</protein>
<evidence type="ECO:0000313" key="3">
    <source>
        <dbReference type="WBParaSite" id="ALUE_0001494201-mRNA-1"/>
    </source>
</evidence>
<accession>A0A9J2PYC0</accession>
<reference evidence="3" key="1">
    <citation type="submission" date="2023-03" db="UniProtKB">
        <authorList>
            <consortium name="WormBaseParasite"/>
        </authorList>
    </citation>
    <scope>IDENTIFICATION</scope>
</reference>
<dbReference type="AlphaFoldDB" id="A0A9J2PYC0"/>
<feature type="compositionally biased region" description="Polar residues" evidence="1">
    <location>
        <begin position="71"/>
        <end position="85"/>
    </location>
</feature>
<evidence type="ECO:0000313" key="2">
    <source>
        <dbReference type="Proteomes" id="UP000036681"/>
    </source>
</evidence>
<dbReference type="WBParaSite" id="ALUE_0001494201-mRNA-1">
    <property type="protein sequence ID" value="ALUE_0001494201-mRNA-1"/>
    <property type="gene ID" value="ALUE_0001494201"/>
</dbReference>
<evidence type="ECO:0000256" key="1">
    <source>
        <dbReference type="SAM" id="MobiDB-lite"/>
    </source>
</evidence>
<sequence length="85" mass="9912">MPHKTHSKYSNEHLYSNKISTDLLINQTKRNVVFSFVQNVLHGKKKKNNTQHMNSPQKRKKHRKGKKTRNEMTNGSNKQQLLGAT</sequence>